<keyword evidence="1" id="KW-0472">Membrane</keyword>
<name>A0A0G0RGX2_9BACT</name>
<dbReference type="Proteomes" id="UP000034665">
    <property type="component" value="Unassembled WGS sequence"/>
</dbReference>
<evidence type="ECO:0000256" key="1">
    <source>
        <dbReference type="SAM" id="Phobius"/>
    </source>
</evidence>
<keyword evidence="1" id="KW-1133">Transmembrane helix</keyword>
<evidence type="ECO:0000313" key="4">
    <source>
        <dbReference type="Proteomes" id="UP000034665"/>
    </source>
</evidence>
<dbReference type="Pfam" id="PF10646">
    <property type="entry name" value="Germane"/>
    <property type="match status" value="1"/>
</dbReference>
<feature type="transmembrane region" description="Helical" evidence="1">
    <location>
        <begin position="6"/>
        <end position="26"/>
    </location>
</feature>
<comment type="caution">
    <text evidence="3">The sequence shown here is derived from an EMBL/GenBank/DDBJ whole genome shotgun (WGS) entry which is preliminary data.</text>
</comment>
<dbReference type="SMART" id="SM00909">
    <property type="entry name" value="Germane"/>
    <property type="match status" value="1"/>
</dbReference>
<feature type="domain" description="GerMN" evidence="2">
    <location>
        <begin position="269"/>
        <end position="360"/>
    </location>
</feature>
<dbReference type="AlphaFoldDB" id="A0A0G0RGX2"/>
<accession>A0A0G0RGX2</accession>
<dbReference type="Pfam" id="PF10648">
    <property type="entry name" value="Gmad2"/>
    <property type="match status" value="1"/>
</dbReference>
<reference evidence="3 4" key="1">
    <citation type="journal article" date="2015" name="Nature">
        <title>rRNA introns, odd ribosomes, and small enigmatic genomes across a large radiation of phyla.</title>
        <authorList>
            <person name="Brown C.T."/>
            <person name="Hug L.A."/>
            <person name="Thomas B.C."/>
            <person name="Sharon I."/>
            <person name="Castelle C.J."/>
            <person name="Singh A."/>
            <person name="Wilkins M.J."/>
            <person name="Williams K.H."/>
            <person name="Banfield J.F."/>
        </authorList>
    </citation>
    <scope>NUCLEOTIDE SEQUENCE [LARGE SCALE GENOMIC DNA]</scope>
</reference>
<sequence length="361" mass="40279">MRSRAFFFTTVALIGAALIIGMVVLWQQRPEKIVPPTSQKDGIIRMNKTVRGEVIQVMQSAKIITIKDVSTTEEIQIAFTTETKFVDEKNKSVESSLIHIGYTIEGKGESIAKNAMLANDIRIITSPEIIITIPTENTVVTSPLLVEGLARGMWYFEAVFGVEIIDANRKLLGKHYVTATEDWMSESLVPFKGELEFKKPTTKTGFLIFRNDNPSGLKEHEKSFEVPVNFELSSIKINVFFNNSKLDPAFLCDKVFPSTREIPWTEGIGRAAIEELLKGPMEAEKAADYFTNINPNVRINTLTIENGVAYIDFSEELDKAVGGSCRVTAIRAQITETLKQFPSVKEVVIAINGRTEDILQP</sequence>
<dbReference type="STRING" id="1619013.UT41_C0001G0461"/>
<keyword evidence="1" id="KW-0812">Transmembrane</keyword>
<evidence type="ECO:0000313" key="3">
    <source>
        <dbReference type="EMBL" id="KKR12917.1"/>
    </source>
</evidence>
<evidence type="ECO:0000259" key="2">
    <source>
        <dbReference type="SMART" id="SM00909"/>
    </source>
</evidence>
<dbReference type="InterPro" id="IPR019606">
    <property type="entry name" value="GerMN"/>
</dbReference>
<proteinExistence type="predicted"/>
<protein>
    <recommendedName>
        <fullName evidence="2">GerMN domain-containing protein</fullName>
    </recommendedName>
</protein>
<dbReference type="InterPro" id="IPR018911">
    <property type="entry name" value="Gmad2_Ig-like_dom"/>
</dbReference>
<gene>
    <name evidence="3" type="ORF">UT41_C0001G0461</name>
</gene>
<organism evidence="3 4">
    <name type="scientific">Candidatus Wolfebacteria bacterium GW2011_GWC2_39_22</name>
    <dbReference type="NCBI Taxonomy" id="1619013"/>
    <lineage>
        <taxon>Bacteria</taxon>
        <taxon>Candidatus Wolfeibacteriota</taxon>
    </lineage>
</organism>
<dbReference type="EMBL" id="LBWR01000001">
    <property type="protein sequence ID" value="KKR12917.1"/>
    <property type="molecule type" value="Genomic_DNA"/>
</dbReference>